<proteinExistence type="predicted"/>
<comment type="caution">
    <text evidence="2">The sequence shown here is derived from an EMBL/GenBank/DDBJ whole genome shotgun (WGS) entry which is preliminary data.</text>
</comment>
<feature type="transmembrane region" description="Helical" evidence="1">
    <location>
        <begin position="12"/>
        <end position="32"/>
    </location>
</feature>
<dbReference type="EMBL" id="MHHR01000026">
    <property type="protein sequence ID" value="OGY33855.1"/>
    <property type="molecule type" value="Genomic_DNA"/>
</dbReference>
<evidence type="ECO:0000313" key="2">
    <source>
        <dbReference type="EMBL" id="OGY33855.1"/>
    </source>
</evidence>
<protein>
    <submittedName>
        <fullName evidence="2">Uncharacterized protein</fullName>
    </submittedName>
</protein>
<keyword evidence="1" id="KW-0472">Membrane</keyword>
<keyword evidence="1" id="KW-1133">Transmembrane helix</keyword>
<accession>A0A1G1X1G1</accession>
<dbReference type="AlphaFoldDB" id="A0A1G1X1G1"/>
<reference evidence="2 3" key="1">
    <citation type="journal article" date="2016" name="Nat. Commun.">
        <title>Thousands of microbial genomes shed light on interconnected biogeochemical processes in an aquifer system.</title>
        <authorList>
            <person name="Anantharaman K."/>
            <person name="Brown C.T."/>
            <person name="Hug L.A."/>
            <person name="Sharon I."/>
            <person name="Castelle C.J."/>
            <person name="Probst A.J."/>
            <person name="Thomas B.C."/>
            <person name="Singh A."/>
            <person name="Wilkins M.J."/>
            <person name="Karaoz U."/>
            <person name="Brodie E.L."/>
            <person name="Williams K.H."/>
            <person name="Hubbard S.S."/>
            <person name="Banfield J.F."/>
        </authorList>
    </citation>
    <scope>NUCLEOTIDE SEQUENCE [LARGE SCALE GENOMIC DNA]</scope>
</reference>
<dbReference type="Proteomes" id="UP000177528">
    <property type="component" value="Unassembled WGS sequence"/>
</dbReference>
<sequence length="74" mass="7694">MTLNNKLAFEIWVGIVVLVIVIGGVAGVTLMLDNDATSSLTRTQVNNPVSTSKPFASQDEISDAATSVGSLFAP</sequence>
<evidence type="ECO:0000313" key="3">
    <source>
        <dbReference type="Proteomes" id="UP000177528"/>
    </source>
</evidence>
<name>A0A1G1X1G1_9BACT</name>
<evidence type="ECO:0000256" key="1">
    <source>
        <dbReference type="SAM" id="Phobius"/>
    </source>
</evidence>
<organism evidence="2 3">
    <name type="scientific">Candidatus Andersenbacteria bacterium RIFCSPHIGHO2_12_FULL_45_11</name>
    <dbReference type="NCBI Taxonomy" id="1797281"/>
    <lineage>
        <taxon>Bacteria</taxon>
        <taxon>Candidatus Anderseniibacteriota</taxon>
    </lineage>
</organism>
<keyword evidence="1" id="KW-0812">Transmembrane</keyword>
<gene>
    <name evidence="2" type="ORF">A3D99_03920</name>
</gene>